<dbReference type="PROSITE" id="PS00455">
    <property type="entry name" value="AMP_BINDING"/>
    <property type="match status" value="1"/>
</dbReference>
<accession>A0A366K3V4</accession>
<evidence type="ECO:0000259" key="1">
    <source>
        <dbReference type="Pfam" id="PF00501"/>
    </source>
</evidence>
<sequence length="358" mass="39849">MNLLSALNETVRLYGDHTAYVFQIEKTSYKEYFEIVTEFASGLNQMGVKKGDNVALILGNSPEFMIGLYGVLKAGATVIPINPKFTPDEITYIIQNGDVKAIICLDSLVPLLQEIEPYLSYVNNIIVCQTSEERLFVNSFESKMKTLLDVLDAGLNESPDITINDDDTAVILYTSGTTGKPKGAMLTHYNLYSNARDVVSSLQFSKNDKVIACLSMFDVFSLTVVINASLICGATILILTKFNPQEVFQVSNEYEATVFISIPTMYNILFHYEKGIPLDFTNMRLCVTGGASMPVSMLEKFEEKFNVKISEGYGLSEASPVTCFNPLHRPRINTPFVHGLFIGDLARMDKEGYFMPII</sequence>
<evidence type="ECO:0000313" key="2">
    <source>
        <dbReference type="EMBL" id="RBP95838.1"/>
    </source>
</evidence>
<feature type="domain" description="AMP-dependent synthetase/ligase" evidence="1">
    <location>
        <begin position="9"/>
        <end position="328"/>
    </location>
</feature>
<dbReference type="PANTHER" id="PTHR43767:SF3">
    <property type="entry name" value="LONG-CHAIN-FATTY-ACID--COA LIGASE"/>
    <property type="match status" value="1"/>
</dbReference>
<dbReference type="InterPro" id="IPR000873">
    <property type="entry name" value="AMP-dep_synth/lig_dom"/>
</dbReference>
<organism evidence="2 3">
    <name type="scientific">Cytobacillus firmus</name>
    <name type="common">Bacillus firmus</name>
    <dbReference type="NCBI Taxonomy" id="1399"/>
    <lineage>
        <taxon>Bacteria</taxon>
        <taxon>Bacillati</taxon>
        <taxon>Bacillota</taxon>
        <taxon>Bacilli</taxon>
        <taxon>Bacillales</taxon>
        <taxon>Bacillaceae</taxon>
        <taxon>Cytobacillus</taxon>
    </lineage>
</organism>
<dbReference type="Gene3D" id="3.40.50.980">
    <property type="match status" value="2"/>
</dbReference>
<dbReference type="EMBL" id="QNSF01000002">
    <property type="protein sequence ID" value="RBP95838.1"/>
    <property type="molecule type" value="Genomic_DNA"/>
</dbReference>
<gene>
    <name evidence="2" type="ORF">DFO70_102163</name>
</gene>
<dbReference type="Proteomes" id="UP000252731">
    <property type="component" value="Unassembled WGS sequence"/>
</dbReference>
<dbReference type="PANTHER" id="PTHR43767">
    <property type="entry name" value="LONG-CHAIN-FATTY-ACID--COA LIGASE"/>
    <property type="match status" value="1"/>
</dbReference>
<reference evidence="2 3" key="1">
    <citation type="submission" date="2018-06" db="EMBL/GenBank/DDBJ databases">
        <title>Freshwater and sediment microbial communities from various areas in North America, analyzing microbe dynamics in response to fracking.</title>
        <authorList>
            <person name="Lamendella R."/>
        </authorList>
    </citation>
    <scope>NUCLEOTIDE SEQUENCE [LARGE SCALE GENOMIC DNA]</scope>
    <source>
        <strain evidence="2 3">14_TX</strain>
    </source>
</reference>
<dbReference type="PRINTS" id="PR00154">
    <property type="entry name" value="AMPBINDING"/>
</dbReference>
<dbReference type="AlphaFoldDB" id="A0A366K3V4"/>
<dbReference type="InterPro" id="IPR020459">
    <property type="entry name" value="AMP-binding"/>
</dbReference>
<dbReference type="Pfam" id="PF00501">
    <property type="entry name" value="AMP-binding"/>
    <property type="match status" value="1"/>
</dbReference>
<dbReference type="InterPro" id="IPR050237">
    <property type="entry name" value="ATP-dep_AMP-bd_enzyme"/>
</dbReference>
<proteinExistence type="predicted"/>
<dbReference type="RefSeq" id="WP_166672449.1">
    <property type="nucleotide sequence ID" value="NZ_QNSF01000002.1"/>
</dbReference>
<keyword evidence="3" id="KW-1185">Reference proteome</keyword>
<dbReference type="InterPro" id="IPR020845">
    <property type="entry name" value="AMP-binding_CS"/>
</dbReference>
<evidence type="ECO:0000313" key="3">
    <source>
        <dbReference type="Proteomes" id="UP000252731"/>
    </source>
</evidence>
<name>A0A366K3V4_CYTFI</name>
<protein>
    <submittedName>
        <fullName evidence="2">AMP-binding enzyme</fullName>
    </submittedName>
</protein>
<dbReference type="SUPFAM" id="SSF56801">
    <property type="entry name" value="Acetyl-CoA synthetase-like"/>
    <property type="match status" value="1"/>
</dbReference>
<comment type="caution">
    <text evidence="2">The sequence shown here is derived from an EMBL/GenBank/DDBJ whole genome shotgun (WGS) entry which is preliminary data.</text>
</comment>